<dbReference type="CDD" id="cd00118">
    <property type="entry name" value="LysM"/>
    <property type="match status" value="1"/>
</dbReference>
<dbReference type="InterPro" id="IPR056937">
    <property type="entry name" value="YqbQ/XkdQ"/>
</dbReference>
<dbReference type="AlphaFoldDB" id="A0A7X2NKR7"/>
<dbReference type="InterPro" id="IPR052196">
    <property type="entry name" value="Bact_Kbp"/>
</dbReference>
<keyword evidence="3" id="KW-1185">Reference proteome</keyword>
<dbReference type="Proteomes" id="UP000429958">
    <property type="component" value="Unassembled WGS sequence"/>
</dbReference>
<dbReference type="PROSITE" id="PS51782">
    <property type="entry name" value="LYSM"/>
    <property type="match status" value="1"/>
</dbReference>
<dbReference type="Pfam" id="PF24032">
    <property type="entry name" value="YQBQ"/>
    <property type="match status" value="1"/>
</dbReference>
<dbReference type="PANTHER" id="PTHR34700:SF4">
    <property type="entry name" value="PHAGE-LIKE ELEMENT PBSX PROTEIN XKDP"/>
    <property type="match status" value="1"/>
</dbReference>
<protein>
    <submittedName>
        <fullName evidence="2">LysM peptidoglycan-binding domain-containing protein</fullName>
    </submittedName>
</protein>
<evidence type="ECO:0000313" key="2">
    <source>
        <dbReference type="EMBL" id="MSS36603.1"/>
    </source>
</evidence>
<evidence type="ECO:0000259" key="1">
    <source>
        <dbReference type="PROSITE" id="PS51782"/>
    </source>
</evidence>
<proteinExistence type="predicted"/>
<dbReference type="Pfam" id="PF01476">
    <property type="entry name" value="LysM"/>
    <property type="match status" value="1"/>
</dbReference>
<gene>
    <name evidence="2" type="ORF">FYJ39_08465</name>
</gene>
<feature type="domain" description="LysM" evidence="1">
    <location>
        <begin position="349"/>
        <end position="410"/>
    </location>
</feature>
<accession>A0A7X2NKR7</accession>
<organism evidence="2 3">
    <name type="scientific">Clostridium porci</name>
    <dbReference type="NCBI Taxonomy" id="2605778"/>
    <lineage>
        <taxon>Bacteria</taxon>
        <taxon>Bacillati</taxon>
        <taxon>Bacillota</taxon>
        <taxon>Clostridia</taxon>
        <taxon>Eubacteriales</taxon>
        <taxon>Clostridiaceae</taxon>
        <taxon>Clostridium</taxon>
    </lineage>
</organism>
<reference evidence="2 3" key="1">
    <citation type="submission" date="2019-08" db="EMBL/GenBank/DDBJ databases">
        <title>In-depth cultivation of the pig gut microbiome towards novel bacterial diversity and tailored functional studies.</title>
        <authorList>
            <person name="Wylensek D."/>
            <person name="Hitch T.C.A."/>
            <person name="Clavel T."/>
        </authorList>
    </citation>
    <scope>NUCLEOTIDE SEQUENCE [LARGE SCALE GENOMIC DNA]</scope>
    <source>
        <strain evidence="2 3">WCA-389-WT-23D1</strain>
    </source>
</reference>
<dbReference type="RefSeq" id="WP_154472048.1">
    <property type="nucleotide sequence ID" value="NZ_VUMD01000006.1"/>
</dbReference>
<evidence type="ECO:0000313" key="3">
    <source>
        <dbReference type="Proteomes" id="UP000429958"/>
    </source>
</evidence>
<dbReference type="InterPro" id="IPR036779">
    <property type="entry name" value="LysM_dom_sf"/>
</dbReference>
<dbReference type="SUPFAM" id="SSF69279">
    <property type="entry name" value="Phage tail proteins"/>
    <property type="match status" value="1"/>
</dbReference>
<name>A0A7X2NKR7_9CLOT</name>
<dbReference type="InterPro" id="IPR018392">
    <property type="entry name" value="LysM"/>
</dbReference>
<sequence>MTMTRKKTVNVVYNGIEVWKSLDPYLESFSYFDSVDESDKISFSVNDRDLKWVNSWIPQTGDVIQPSVILENWNYEGEKMTVACGDFVVDDFSFSSPPLSGSINGVSAPVNTSFKETMNTRTWEAATISLIASEIASKYGLTSIYDAPEIQVAKTEQSNQADSDFIKSLCQKYGLGMKVYANRLVIWDYKTYFKKRPVIVLTPQMVSKWSYRKSMQGTYTGAKVSYTNPATKKTVEVIVGTPERLYRTTQKADNEADARLIGEGAVLNANRKAETMQITLSPKLSIMACMTVQLSEFGKMDGIYFVEQVSHTIGRKSYTMQLKLSRITENGESGNGETAGSNASTAGAESYVIKKGDTLWDLAKKKYGNGSKYTLIYEANKDAIEADAKKHGKSSSNNGYWIYPGLTITIPA</sequence>
<dbReference type="Gene3D" id="3.10.350.10">
    <property type="entry name" value="LysM domain"/>
    <property type="match status" value="1"/>
</dbReference>
<comment type="caution">
    <text evidence="2">The sequence shown here is derived from an EMBL/GenBank/DDBJ whole genome shotgun (WGS) entry which is preliminary data.</text>
</comment>
<dbReference type="EMBL" id="VUMD01000006">
    <property type="protein sequence ID" value="MSS36603.1"/>
    <property type="molecule type" value="Genomic_DNA"/>
</dbReference>
<dbReference type="PANTHER" id="PTHR34700">
    <property type="entry name" value="POTASSIUM BINDING PROTEIN KBP"/>
    <property type="match status" value="1"/>
</dbReference>